<keyword evidence="2" id="KW-1133">Transmembrane helix</keyword>
<feature type="region of interest" description="Disordered" evidence="1">
    <location>
        <begin position="34"/>
        <end position="221"/>
    </location>
</feature>
<dbReference type="AlphaFoldDB" id="A0AAX2DT53"/>
<feature type="compositionally biased region" description="Basic and acidic residues" evidence="1">
    <location>
        <begin position="75"/>
        <end position="86"/>
    </location>
</feature>
<feature type="region of interest" description="Disordered" evidence="1">
    <location>
        <begin position="480"/>
        <end position="503"/>
    </location>
</feature>
<feature type="compositionally biased region" description="Polar residues" evidence="1">
    <location>
        <begin position="349"/>
        <end position="372"/>
    </location>
</feature>
<name>A0AAX2DT53_LISIV</name>
<accession>A0AAX2DT53</accession>
<keyword evidence="3" id="KW-0732">Signal</keyword>
<proteinExistence type="predicted"/>
<dbReference type="InterPro" id="IPR007752">
    <property type="entry name" value="Virulence_actor_ActA"/>
</dbReference>
<feature type="chain" id="PRO_5043634591" evidence="3">
    <location>
        <begin position="30"/>
        <end position="857"/>
    </location>
</feature>
<reference evidence="4 5" key="1">
    <citation type="submission" date="2016-10" db="EMBL/GenBank/DDBJ databases">
        <authorList>
            <person name="Varghese N."/>
            <person name="Submissions S."/>
        </authorList>
    </citation>
    <scope>NUCLEOTIDE SEQUENCE [LARGE SCALE GENOMIC DNA]</scope>
    <source>
        <strain evidence="4 5">ATCC 49954</strain>
    </source>
</reference>
<feature type="region of interest" description="Disordered" evidence="1">
    <location>
        <begin position="430"/>
        <end position="460"/>
    </location>
</feature>
<dbReference type="PROSITE" id="PS51257">
    <property type="entry name" value="PROKAR_LIPOPROTEIN"/>
    <property type="match status" value="1"/>
</dbReference>
<protein>
    <submittedName>
        <fullName evidence="4">Actin-assembly inducing protein</fullName>
    </submittedName>
</protein>
<organism evidence="4 5">
    <name type="scientific">Listeria ivanovii</name>
    <dbReference type="NCBI Taxonomy" id="1638"/>
    <lineage>
        <taxon>Bacteria</taxon>
        <taxon>Bacillati</taxon>
        <taxon>Bacillota</taxon>
        <taxon>Bacilli</taxon>
        <taxon>Bacillales</taxon>
        <taxon>Listeriaceae</taxon>
        <taxon>Listeria</taxon>
    </lineage>
</organism>
<feature type="compositionally biased region" description="Low complexity" evidence="1">
    <location>
        <begin position="34"/>
        <end position="44"/>
    </location>
</feature>
<feature type="region of interest" description="Disordered" evidence="1">
    <location>
        <begin position="391"/>
        <end position="413"/>
    </location>
</feature>
<dbReference type="Proteomes" id="UP000183610">
    <property type="component" value="Unassembled WGS sequence"/>
</dbReference>
<feature type="region of interest" description="Disordered" evidence="1">
    <location>
        <begin position="524"/>
        <end position="553"/>
    </location>
</feature>
<evidence type="ECO:0000256" key="3">
    <source>
        <dbReference type="SAM" id="SignalP"/>
    </source>
</evidence>
<sequence>MKLDRFLRAMMAVCFTASCILVNPGVIFANNSTVSTSSNENSSLESDEQEEGEQTARSAEAGRSSPRHKPISKACARDIQELDRTGKAKSVNVSDSMTTPDGESGEEPGQKIGAAATKPKPPSVRKRLKHFVKKVLKGKQSKSSKEGSKTTKNKQESSEVQSEEPMPHPSIANQPLWRRLSDKIKPLVTSDDDKDSRGDSDEWDDGEEAKEKVEEGGTNLAQDLISEARERDVQEVEKMGKVKNADVTALLAMLDSKVGKVPKQDIKETLNDEFSTVLLRPKRSIKEMLSNKQNRLSMNSSNLIKNRRKAIEASDVEDTDTEEKPTSRGAIGPFRTMNPLISEEIAEEIQTNKNNQESNGQRQFGLLPSSTEGDLRFAFPEKKPRLLRFNTQNNESESSVSEPTSFNLPSPPTEEELAAMGIKRSISMSVEEAPSLLPPREDVPQSLTSNPSLDLPSPPTEEELAAMGIKRSISMSVEEAPSLLPPREDVPQSLTSNPSLDLPSPPTEEELMAMGINQSINPLFKGKSSLLPSREDTPQSLTVNQPSELPSPPTRAELAAMGIFMFDDEILRGDLGNVGDALERHSSRCLASPAFSYFCGLSPADADDEYSESEDELDGLLNPKVRATSQQFRKVGFMPFSPLREQLFADGNKTLTEEQVIKDPLEKTKQEQKLLESIGQRLTLVKAVPNNTGKVAKTTEASRNNKTIKTTIITKNKPSEALSLLTKSAQTAGSILKASSGKIESQQKNAGSLKPENPSLISAGIPIIPLGGLEEKKEQPKKNVVKGTLKNNELVEKSEDKDTPSRSGSKKLIAKSAESEKANQEVGNNMTLVNALVAIGIISLIVITKIIRTRKSN</sequence>
<feature type="compositionally biased region" description="Polar residues" evidence="1">
    <location>
        <begin position="538"/>
        <end position="548"/>
    </location>
</feature>
<evidence type="ECO:0000313" key="5">
    <source>
        <dbReference type="Proteomes" id="UP000183610"/>
    </source>
</evidence>
<feature type="compositionally biased region" description="Basic residues" evidence="1">
    <location>
        <begin position="123"/>
        <end position="142"/>
    </location>
</feature>
<comment type="caution">
    <text evidence="4">The sequence shown here is derived from an EMBL/GenBank/DDBJ whole genome shotgun (WGS) entry which is preliminary data.</text>
</comment>
<evidence type="ECO:0000313" key="4">
    <source>
        <dbReference type="EMBL" id="SDX35597.1"/>
    </source>
</evidence>
<dbReference type="EMBL" id="FNMX01000018">
    <property type="protein sequence ID" value="SDX35597.1"/>
    <property type="molecule type" value="Genomic_DNA"/>
</dbReference>
<feature type="signal peptide" evidence="3">
    <location>
        <begin position="1"/>
        <end position="29"/>
    </location>
</feature>
<gene>
    <name evidence="4" type="ORF">SAMN05421782_11813</name>
</gene>
<feature type="transmembrane region" description="Helical" evidence="2">
    <location>
        <begin position="832"/>
        <end position="851"/>
    </location>
</feature>
<evidence type="ECO:0000256" key="2">
    <source>
        <dbReference type="SAM" id="Phobius"/>
    </source>
</evidence>
<feature type="compositionally biased region" description="Polar residues" evidence="1">
    <location>
        <begin position="91"/>
        <end position="101"/>
    </location>
</feature>
<dbReference type="Pfam" id="PF05058">
    <property type="entry name" value="ActA"/>
    <property type="match status" value="3"/>
</dbReference>
<feature type="region of interest" description="Disordered" evidence="1">
    <location>
        <begin position="309"/>
        <end position="372"/>
    </location>
</feature>
<evidence type="ECO:0000256" key="1">
    <source>
        <dbReference type="SAM" id="MobiDB-lite"/>
    </source>
</evidence>
<keyword evidence="2" id="KW-0472">Membrane</keyword>
<feature type="compositionally biased region" description="Polar residues" evidence="1">
    <location>
        <begin position="391"/>
        <end position="408"/>
    </location>
</feature>
<keyword evidence="2" id="KW-0812">Transmembrane</keyword>
<dbReference type="RefSeq" id="WP_038406536.1">
    <property type="nucleotide sequence ID" value="NZ_FNMX01000018.1"/>
</dbReference>
<feature type="compositionally biased region" description="Basic and acidic residues" evidence="1">
    <location>
        <begin position="143"/>
        <end position="157"/>
    </location>
</feature>